<dbReference type="PROSITE" id="PS00122">
    <property type="entry name" value="CARBOXYLESTERASE_B_1"/>
    <property type="match status" value="1"/>
</dbReference>
<evidence type="ECO:0000256" key="2">
    <source>
        <dbReference type="ARBA" id="ARBA00022801"/>
    </source>
</evidence>
<dbReference type="KEGG" id="rgu:A4W93_22750"/>
<dbReference type="InterPro" id="IPR002018">
    <property type="entry name" value="CarbesteraseB"/>
</dbReference>
<comment type="similarity">
    <text evidence="1 3">Belongs to the type-B carboxylesterase/lipase family.</text>
</comment>
<dbReference type="PROSITE" id="PS51257">
    <property type="entry name" value="PROKAR_LIPOPROTEIN"/>
    <property type="match status" value="1"/>
</dbReference>
<feature type="signal peptide" evidence="3">
    <location>
        <begin position="1"/>
        <end position="19"/>
    </location>
</feature>
<protein>
    <recommendedName>
        <fullName evidence="3">Carboxylic ester hydrolase</fullName>
        <ecNumber evidence="3">3.1.1.-</ecNumber>
    </recommendedName>
</protein>
<dbReference type="GO" id="GO:0016787">
    <property type="term" value="F:hydrolase activity"/>
    <property type="evidence" value="ECO:0007669"/>
    <property type="project" value="UniProtKB-KW"/>
</dbReference>
<dbReference type="PROSITE" id="PS00941">
    <property type="entry name" value="CARBOXYLESTERASE_B_2"/>
    <property type="match status" value="1"/>
</dbReference>
<dbReference type="InterPro" id="IPR050309">
    <property type="entry name" value="Type-B_Carboxylest/Lipase"/>
</dbReference>
<dbReference type="Proteomes" id="UP000193427">
    <property type="component" value="Chromosome"/>
</dbReference>
<dbReference type="Gene3D" id="3.40.50.1820">
    <property type="entry name" value="alpha/beta hydrolase"/>
    <property type="match status" value="1"/>
</dbReference>
<keyword evidence="5" id="KW-1185">Reference proteome</keyword>
<sequence>MAFKTIATGVATIALLAMAVACSSIEPPPPCAGGDPAVVCTAEGPVRGSLEGGLLAVRGIPYAAPPVGPKRWQPPAKAAPWSGTRDGTRFGNVCPQLAGPDVVGDEDCLTVNVWAPRPAPAKPLPVMVFFTGGGNHGFSGQGAGVFGGVKYDGSRLAPEGAVFVSFNYRLGALGFLTTDTLAGNYGSLDQIAMLQWLQRNIAAFGGDPKRVFLFGTSAGGGNLCALMTAPAARGLFHGVSMQSSVPTGCEIATAADLRAGSGQRVAQALGCTDEACLRSKTTAEVVKALPGTFGLSPRLYGPNVDGRVFPEQPLAVIRRGAHAHMPVIVGNSTLETMQFVGSAGPVPDAAAYAAAVRKLFGADGDRVLATYPASAHATPRDALVRLTTDGLFTCQARRVARTLAAVQREPVYRYLFDHRLENDPEQRALGAVHTIEHPFFFGWAGTYRPTADDLAVQRLLVSHWTGVARDGATTAWPAAFPGDTWLWVTPTPDVRSDDPAQCAFWDTVTLPWPHL</sequence>
<keyword evidence="2 3" id="KW-0378">Hydrolase</keyword>
<dbReference type="EC" id="3.1.1.-" evidence="3"/>
<proteinExistence type="inferred from homology"/>
<dbReference type="SUPFAM" id="SSF53474">
    <property type="entry name" value="alpha/beta-Hydrolases"/>
    <property type="match status" value="1"/>
</dbReference>
<gene>
    <name evidence="4" type="ORF">A4W93_22750</name>
</gene>
<evidence type="ECO:0000256" key="1">
    <source>
        <dbReference type="ARBA" id="ARBA00005964"/>
    </source>
</evidence>
<dbReference type="Pfam" id="PF00135">
    <property type="entry name" value="COesterase"/>
    <property type="match status" value="1"/>
</dbReference>
<accession>A0A1W6LE12</accession>
<dbReference type="EMBL" id="CP015118">
    <property type="protein sequence ID" value="ARN22501.1"/>
    <property type="molecule type" value="Genomic_DNA"/>
</dbReference>
<dbReference type="InterPro" id="IPR019819">
    <property type="entry name" value="Carboxylesterase_B_CS"/>
</dbReference>
<dbReference type="AlphaFoldDB" id="A0A1W6LE12"/>
<dbReference type="OrthoDB" id="9775851at2"/>
<reference evidence="4 5" key="1">
    <citation type="submission" date="2016-04" db="EMBL/GenBank/DDBJ databases">
        <title>Complete genome sequence of natural rubber-degrading, novel Gram-negative bacterium, Rhizobacter gummiphilus strain NS21.</title>
        <authorList>
            <person name="Tabata M."/>
            <person name="Kasai D."/>
            <person name="Fukuda M."/>
        </authorList>
    </citation>
    <scope>NUCLEOTIDE SEQUENCE [LARGE SCALE GENOMIC DNA]</scope>
    <source>
        <strain evidence="4 5">NS21</strain>
    </source>
</reference>
<dbReference type="InterPro" id="IPR019826">
    <property type="entry name" value="Carboxylesterase_B_AS"/>
</dbReference>
<dbReference type="PANTHER" id="PTHR11559">
    <property type="entry name" value="CARBOXYLESTERASE"/>
    <property type="match status" value="1"/>
</dbReference>
<organism evidence="4 5">
    <name type="scientific">Piscinibacter gummiphilus</name>
    <dbReference type="NCBI Taxonomy" id="946333"/>
    <lineage>
        <taxon>Bacteria</taxon>
        <taxon>Pseudomonadati</taxon>
        <taxon>Pseudomonadota</taxon>
        <taxon>Betaproteobacteria</taxon>
        <taxon>Burkholderiales</taxon>
        <taxon>Sphaerotilaceae</taxon>
        <taxon>Piscinibacter</taxon>
    </lineage>
</organism>
<evidence type="ECO:0000313" key="5">
    <source>
        <dbReference type="Proteomes" id="UP000193427"/>
    </source>
</evidence>
<dbReference type="InterPro" id="IPR029058">
    <property type="entry name" value="AB_hydrolase_fold"/>
</dbReference>
<evidence type="ECO:0000256" key="3">
    <source>
        <dbReference type="RuleBase" id="RU361235"/>
    </source>
</evidence>
<keyword evidence="3" id="KW-0732">Signal</keyword>
<evidence type="ECO:0000313" key="4">
    <source>
        <dbReference type="EMBL" id="ARN22501.1"/>
    </source>
</evidence>
<dbReference type="RefSeq" id="WP_157782219.1">
    <property type="nucleotide sequence ID" value="NZ_BSPR01000020.1"/>
</dbReference>
<feature type="chain" id="PRO_5041746076" description="Carboxylic ester hydrolase" evidence="3">
    <location>
        <begin position="20"/>
        <end position="515"/>
    </location>
</feature>
<name>A0A1W6LE12_9BURK</name>
<dbReference type="STRING" id="946333.A4W93_22750"/>